<gene>
    <name evidence="3" type="ORF">KHA99_11695</name>
</gene>
<feature type="domain" description="Bacterial Ig" evidence="2">
    <location>
        <begin position="998"/>
        <end position="1076"/>
    </location>
</feature>
<dbReference type="Gene3D" id="2.60.40.10">
    <property type="entry name" value="Immunoglobulins"/>
    <property type="match status" value="5"/>
</dbReference>
<dbReference type="RefSeq" id="WP_213117618.1">
    <property type="nucleotide sequence ID" value="NZ_JAGYPF010000002.1"/>
</dbReference>
<feature type="domain" description="Bacterial Ig" evidence="2">
    <location>
        <begin position="832"/>
        <end position="912"/>
    </location>
</feature>
<sequence>MFSENFKRVIFKVIVLTLSVLLIFQSGIFQIGKVLAAADTTKPILKGITIESQEVGIGDTVKISIDAEDAESGIKSVYMSYQTPITEKLQGYTLKYNTDTGKYETKIDITNQIENGTWKIYSISIKDNAENDLALYNKDLSSFGDKADLSSGDFHVTGTTEADVTKPALNSIEVETREASVGDTVKISITAEDKETGIKSVYMSYQTPITEKLQGYTLKYNPDTGKYETKIEVTNQIENGFWKIYSISIKDNAGNDLALYNKDLSSFGERADLSSGDFHVTGTTGADVTKPALNNIEVEPKEASVGDTVKISITAEDKETGIKSVYLSYQTPITEKLQGFSLKYNPETGKYETKIEITDQIENGLWRIYSISIKDNAGNDLALYNKYLSSLGERVDLSSGEFAVTDGVSIKPLNQRVVTKNETWTSESINGDVYIGPGAVLTINGDVTVNGNIYVLGALVSYGTFNVKGTIHANNVRYGWSSTLYNGTVNIRSGMNNISTMSVSNRPVEEFPIEFYTSPIVAENGIIKYMEGATLPIADMYIEDNKVDLRWNGTFYLHDLNVGSKDHLTVSFIDVFGNTIKKQFPLNIIDTVAPAANAKIPGGYYGGPKLVELTMSEAGSIYYTLNGEDPSISSNKYSEPIKINKDTTLKFIAVDKFGNQSKVYTEKYKFFTVDEVTDQSTSIKGNAQQNSTIIAKTESSEWTGTANESGDFTIQIPTLSAGTVLKVHAISENGVESESLDITVTDDTAPAPPEVNEVTDQSRQVTGKAEVGTTIEVKVDGSVIGTAPVESDGTFTADVPLQLAGTKISITATDEARNTSEESTVRVKDVTAPTKPEVNEITDQSTQVSGKAETGTTVEVKVNDSVIGTGIVKSDGTFTIEIPLQPAGTTLTLIATDKAGNISKESTVKVKDVTAPTKPEVNEVTDQSTQITGKAEARTSIEVKVDGSVIRTAQVESDGSFTVDIPLQLAGTKISLTATDETGNTSDEMTVTVKDVTAPTKPEVNLVTDEDGQITGMAEAGTTITVKSNDLVIRTDKVELDGTFKVDIPLQPAGTAITVIATDVAGNSSEDAIVIVKNFPSVKYATHVQDYGWQSPVFDGAVSGTSGQAKRLESITISLDRNKAPYPGGIIYRTHVQDYGWQDFVADGVMSGTEGKAKRLEAVEIKLTGEMAKHFDIYYRVHAETYGWLDWAKNGQSAGTQGLSKRLEAIQIVLVQKGGSAPGPTENPFLKIPSVIYATHVQDYGWMNYVKDGILSGTQGEAKRLEGIKIDLQNSSYSGDVIYSTHVQDYGWLPNVANGAMSGTSGEAKRLEAITINLTGEIANYYDIYYRVHIQDYGWLSWAKNGMKAGSEGQAKRLEAIEIKLVPKGQGGLVGEDNSYMRAR</sequence>
<dbReference type="Proteomes" id="UP000679749">
    <property type="component" value="Unassembled WGS sequence"/>
</dbReference>
<dbReference type="Pfam" id="PF13290">
    <property type="entry name" value="CHB_HEX_C_1"/>
    <property type="match status" value="1"/>
</dbReference>
<evidence type="ECO:0000313" key="3">
    <source>
        <dbReference type="EMBL" id="MBS4213112.1"/>
    </source>
</evidence>
<protein>
    <submittedName>
        <fullName evidence="3">Chitobiase/beta-hexosaminidase C-terminal domain-containing protein</fullName>
    </submittedName>
</protein>
<dbReference type="NCBIfam" id="NF033510">
    <property type="entry name" value="Ca_tandemer"/>
    <property type="match status" value="4"/>
</dbReference>
<feature type="domain" description="Bacterial Ig" evidence="2">
    <location>
        <begin position="915"/>
        <end position="995"/>
    </location>
</feature>
<name>A0A942U5A4_9BACI</name>
<dbReference type="Pfam" id="PF07538">
    <property type="entry name" value="ChW"/>
    <property type="match status" value="6"/>
</dbReference>
<evidence type="ECO:0000259" key="2">
    <source>
        <dbReference type="Pfam" id="PF17936"/>
    </source>
</evidence>
<accession>A0A942U5A4</accession>
<feature type="domain" description="GH29D-like beta-sandwich" evidence="1">
    <location>
        <begin position="601"/>
        <end position="665"/>
    </location>
</feature>
<organism evidence="3 4">
    <name type="scientific">Neobacillus rhizophilus</name>
    <dbReference type="NCBI Taxonomy" id="2833579"/>
    <lineage>
        <taxon>Bacteria</taxon>
        <taxon>Bacillati</taxon>
        <taxon>Bacillota</taxon>
        <taxon>Bacilli</taxon>
        <taxon>Bacillales</taxon>
        <taxon>Bacillaceae</taxon>
        <taxon>Neobacillus</taxon>
    </lineage>
</organism>
<feature type="domain" description="Bacterial Ig" evidence="2">
    <location>
        <begin position="749"/>
        <end position="829"/>
    </location>
</feature>
<comment type="caution">
    <text evidence="3">The sequence shown here is derived from an EMBL/GenBank/DDBJ whole genome shotgun (WGS) entry which is preliminary data.</text>
</comment>
<dbReference type="InterPro" id="IPR006637">
    <property type="entry name" value="ChW"/>
</dbReference>
<dbReference type="SMART" id="SM00728">
    <property type="entry name" value="ChW"/>
    <property type="match status" value="6"/>
</dbReference>
<dbReference type="InterPro" id="IPR059177">
    <property type="entry name" value="GH29D-like_dom"/>
</dbReference>
<keyword evidence="4" id="KW-1185">Reference proteome</keyword>
<proteinExistence type="predicted"/>
<feature type="domain" description="Bacterial Ig" evidence="2">
    <location>
        <begin position="673"/>
        <end position="746"/>
    </location>
</feature>
<dbReference type="EMBL" id="JAGYPF010000002">
    <property type="protein sequence ID" value="MBS4213112.1"/>
    <property type="molecule type" value="Genomic_DNA"/>
</dbReference>
<dbReference type="InterPro" id="IPR013783">
    <property type="entry name" value="Ig-like_fold"/>
</dbReference>
<evidence type="ECO:0000313" key="4">
    <source>
        <dbReference type="Proteomes" id="UP000679749"/>
    </source>
</evidence>
<dbReference type="Pfam" id="PF17936">
    <property type="entry name" value="Big_6"/>
    <property type="match status" value="5"/>
</dbReference>
<evidence type="ECO:0000259" key="1">
    <source>
        <dbReference type="Pfam" id="PF13290"/>
    </source>
</evidence>
<dbReference type="InterPro" id="IPR041498">
    <property type="entry name" value="Big_6"/>
</dbReference>
<reference evidence="3" key="1">
    <citation type="submission" date="2021-05" db="EMBL/GenBank/DDBJ databases">
        <title>Novel Bacillus species.</title>
        <authorList>
            <person name="Liu G."/>
        </authorList>
    </citation>
    <scope>NUCLEOTIDE SEQUENCE</scope>
    <source>
        <strain evidence="3">FJAT-49825</strain>
    </source>
</reference>